<sequence>MTAGDLWFLATASPMGDDVLASDGTNLIRVHVNAGQIAPDVAERAIAALAQE</sequence>
<evidence type="ECO:0000313" key="2">
    <source>
        <dbReference type="Proteomes" id="UP000075357"/>
    </source>
</evidence>
<dbReference type="Proteomes" id="UP000075357">
    <property type="component" value="Unassembled WGS sequence"/>
</dbReference>
<keyword evidence="2" id="KW-1185">Reference proteome</keyword>
<organism evidence="1 2">
    <name type="scientific">Microbacterium laevaniformans</name>
    <dbReference type="NCBI Taxonomy" id="36807"/>
    <lineage>
        <taxon>Bacteria</taxon>
        <taxon>Bacillati</taxon>
        <taxon>Actinomycetota</taxon>
        <taxon>Actinomycetes</taxon>
        <taxon>Micrococcales</taxon>
        <taxon>Microbacteriaceae</taxon>
        <taxon>Microbacterium</taxon>
    </lineage>
</organism>
<protein>
    <submittedName>
        <fullName evidence="1">Uncharacterized protein</fullName>
    </submittedName>
</protein>
<reference evidence="1 2" key="1">
    <citation type="submission" date="2016-01" db="EMBL/GenBank/DDBJ databases">
        <title>Draft genome sequences of Microbacterium laevaniformans LCDC 91-0039 and the type strain of Microbacterium hominis LCDC 84-209.</title>
        <authorList>
            <person name="Bernier A.-M."/>
            <person name="Bernard K."/>
        </authorList>
    </citation>
    <scope>NUCLEOTIDE SEQUENCE [LARGE SCALE GENOMIC DNA]</scope>
    <source>
        <strain evidence="1 2">LCDC 91-0039</strain>
    </source>
</reference>
<comment type="caution">
    <text evidence="1">The sequence shown here is derived from an EMBL/GenBank/DDBJ whole genome shotgun (WGS) entry which is preliminary data.</text>
</comment>
<accession>A0A150HEW8</accession>
<evidence type="ECO:0000313" key="1">
    <source>
        <dbReference type="EMBL" id="KXZ60663.1"/>
    </source>
</evidence>
<gene>
    <name evidence="1" type="ORF">Mlaev_01316</name>
</gene>
<dbReference type="PATRIC" id="fig|36807.3.peg.1337"/>
<dbReference type="AlphaFoldDB" id="A0A150HEW8"/>
<dbReference type="EMBL" id="LRAD01000029">
    <property type="protein sequence ID" value="KXZ60663.1"/>
    <property type="molecule type" value="Genomic_DNA"/>
</dbReference>
<dbReference type="RefSeq" id="WP_197017292.1">
    <property type="nucleotide sequence ID" value="NZ_BAABEE010000001.1"/>
</dbReference>
<proteinExistence type="predicted"/>
<name>A0A150HEW8_9MICO</name>